<dbReference type="InterPro" id="IPR058650">
    <property type="entry name" value="Msy1/2-like"/>
</dbReference>
<dbReference type="PANTHER" id="PTHR31323">
    <property type="entry name" value="MECHANOSENSITIVE ION CHANNEL PROTEIN MSY2"/>
    <property type="match status" value="1"/>
</dbReference>
<dbReference type="InterPro" id="IPR011992">
    <property type="entry name" value="EF-hand-dom_pair"/>
</dbReference>
<dbReference type="Pfam" id="PF00924">
    <property type="entry name" value="MS_channel_2nd"/>
    <property type="match status" value="1"/>
</dbReference>
<feature type="domain" description="EF-hand" evidence="4">
    <location>
        <begin position="424"/>
        <end position="459"/>
    </location>
</feature>
<feature type="region of interest" description="Disordered" evidence="2">
    <location>
        <begin position="878"/>
        <end position="898"/>
    </location>
</feature>
<feature type="transmembrane region" description="Helical" evidence="3">
    <location>
        <begin position="210"/>
        <end position="227"/>
    </location>
</feature>
<keyword evidence="3" id="KW-0812">Transmembrane</keyword>
<organism evidence="5 6">
    <name type="scientific">Cytospora chrysosperma</name>
    <name type="common">Cytospora canker fungus</name>
    <name type="synonym">Sphaeria chrysosperma</name>
    <dbReference type="NCBI Taxonomy" id="252740"/>
    <lineage>
        <taxon>Eukaryota</taxon>
        <taxon>Fungi</taxon>
        <taxon>Dikarya</taxon>
        <taxon>Ascomycota</taxon>
        <taxon>Pezizomycotina</taxon>
        <taxon>Sordariomycetes</taxon>
        <taxon>Sordariomycetidae</taxon>
        <taxon>Diaporthales</taxon>
        <taxon>Cytosporaceae</taxon>
        <taxon>Cytospora</taxon>
    </lineage>
</organism>
<evidence type="ECO:0000256" key="3">
    <source>
        <dbReference type="SAM" id="Phobius"/>
    </source>
</evidence>
<dbReference type="Pfam" id="PF25886">
    <property type="entry name" value="Msy1"/>
    <property type="match status" value="1"/>
</dbReference>
<dbReference type="SUPFAM" id="SSF47473">
    <property type="entry name" value="EF-hand"/>
    <property type="match status" value="1"/>
</dbReference>
<proteinExistence type="predicted"/>
<feature type="compositionally biased region" description="Basic and acidic residues" evidence="2">
    <location>
        <begin position="735"/>
        <end position="749"/>
    </location>
</feature>
<keyword evidence="3" id="KW-1133">Transmembrane helix</keyword>
<feature type="compositionally biased region" description="Polar residues" evidence="2">
    <location>
        <begin position="952"/>
        <end position="963"/>
    </location>
</feature>
<feature type="transmembrane region" description="Helical" evidence="3">
    <location>
        <begin position="182"/>
        <end position="198"/>
    </location>
</feature>
<feature type="transmembrane region" description="Helical" evidence="3">
    <location>
        <begin position="473"/>
        <end position="497"/>
    </location>
</feature>
<keyword evidence="1" id="KW-0106">Calcium</keyword>
<dbReference type="InterPro" id="IPR002048">
    <property type="entry name" value="EF_hand_dom"/>
</dbReference>
<dbReference type="Gene3D" id="1.10.238.10">
    <property type="entry name" value="EF-hand"/>
    <property type="match status" value="1"/>
</dbReference>
<comment type="caution">
    <text evidence="5">The sequence shown here is derived from an EMBL/GenBank/DDBJ whole genome shotgun (WGS) entry which is preliminary data.</text>
</comment>
<evidence type="ECO:0000313" key="5">
    <source>
        <dbReference type="EMBL" id="ROV95075.1"/>
    </source>
</evidence>
<dbReference type="GO" id="GO:0005262">
    <property type="term" value="F:calcium channel activity"/>
    <property type="evidence" value="ECO:0007669"/>
    <property type="project" value="TreeGrafter"/>
</dbReference>
<feature type="compositionally biased region" description="Polar residues" evidence="2">
    <location>
        <begin position="978"/>
        <end position="1010"/>
    </location>
</feature>
<gene>
    <name evidence="5" type="ORF">VSDG_05870</name>
</gene>
<reference evidence="5 6" key="1">
    <citation type="submission" date="2015-09" db="EMBL/GenBank/DDBJ databases">
        <title>Host preference determinants of Valsa canker pathogens revealed by comparative genomics.</title>
        <authorList>
            <person name="Yin Z."/>
            <person name="Huang L."/>
        </authorList>
    </citation>
    <scope>NUCLEOTIDE SEQUENCE [LARGE SCALE GENOMIC DNA]</scope>
    <source>
        <strain evidence="5 6">YSFL</strain>
    </source>
</reference>
<feature type="transmembrane region" description="Helical" evidence="3">
    <location>
        <begin position="239"/>
        <end position="259"/>
    </location>
</feature>
<evidence type="ECO:0000256" key="2">
    <source>
        <dbReference type="SAM" id="MobiDB-lite"/>
    </source>
</evidence>
<keyword evidence="6" id="KW-1185">Reference proteome</keyword>
<feature type="region of interest" description="Disordered" evidence="2">
    <location>
        <begin position="719"/>
        <end position="749"/>
    </location>
</feature>
<accession>A0A423VVQ4</accession>
<dbReference type="AlphaFoldDB" id="A0A423VVQ4"/>
<keyword evidence="3" id="KW-0472">Membrane</keyword>
<dbReference type="InterPro" id="IPR018247">
    <property type="entry name" value="EF_Hand_1_Ca_BS"/>
</dbReference>
<dbReference type="EMBL" id="LJZO01000025">
    <property type="protein sequence ID" value="ROV95075.1"/>
    <property type="molecule type" value="Genomic_DNA"/>
</dbReference>
<sequence length="1053" mass="114920">MGFMSLNNGRSDRSDRSDNMGEGDIPLAQVYTSSSTGARRQNQTLQDMTPERSMSMEEKSGLFHRKSKSSAAAAPGGRRKMVKGLAETGRKGTFGEEGGLNAMGRLYNKIIGFSVITRYLVYIAPVAIVLAVPLIVIPLTGHYEDKRIGGTKADGAPRLFDLFLWIEISWLCLWAGKIVSHFLPHAFMFLCGVVSVGTRKYATVLRSLEIPFSLFFWALASWLVFRFKFQVGGGDNIEWVHVIVRILGSLFVSSCVFLGEKAIIQLVSITYHQRSFANRIKDSKREVYLLGLMFEASRTLFPMYCREFAEEDYIINDSIELMLGKRRGRGHKKSGSVTPLNLIGEAAGGIGRVGGKITSVFGNFASEITGKQVFNPNSSHSVVVEALEKLQTSEALARRIWMSFVVEGKDSLYPEDVIEVLGPTLKEEAEECFEAVDADQNGDISLDEMVRKVVEVGKERKAIGNSMKDIGQALAVLDSILLFLVVLIVVFIFLSFFNSSFVTTLASAGTALLSMSFAFSVTCQELLGSCIFLFVKHPYDVGDRVDISDVHLVVEKISLLYTVFTRIDTMKIVQTPNIIINNLWIENVTRSKAMKETVELNISYDTSFEDIELLRLEMEKFVRHPDNSRDFQPDFSIGVGSVNNCDKLTLNITIKHKSNWHNEQVRATRRSKFTCALALACKKIPIYGPGAGGEALGGPTNPTYSVAVNDDFAAQARAKAAETTDAGRLVPKNAKSGDDSPEAKHKDEQAAVTELTAQPPLSGMDANFGYNRDALEERTDSTSTALNSRDDSADRLRTENIETIRTDLVKRASTRGRRRAGDGISAVSLNGSNPGLVVTHDGDSQATVRSLRQRSFDVESQTGGSSYLGGLGISPSQSPYSGGGASAVSPGMAAAPQSYSGGRSLAISGERAAGTALHEPGPVPNTDLFSEHDTSIQLALMRAARKVHGRTGQVQNFDSNSRWVPSLPRSKRPVSPGAPQSANITPRTRSSSPMGLHTSQPAQKPTSQTCPMIPSRHKHSNAGIAAGCRVKDFQPRQGETSFRVIALPTRTSF</sequence>
<feature type="transmembrane region" description="Helical" evidence="3">
    <location>
        <begin position="119"/>
        <end position="139"/>
    </location>
</feature>
<feature type="region of interest" description="Disordered" evidence="2">
    <location>
        <begin position="1"/>
        <end position="80"/>
    </location>
</feature>
<feature type="compositionally biased region" description="Basic and acidic residues" evidence="2">
    <location>
        <begin position="10"/>
        <end position="19"/>
    </location>
</feature>
<evidence type="ECO:0000313" key="6">
    <source>
        <dbReference type="Proteomes" id="UP000284375"/>
    </source>
</evidence>
<dbReference type="SUPFAM" id="SSF50182">
    <property type="entry name" value="Sm-like ribonucleoproteins"/>
    <property type="match status" value="1"/>
</dbReference>
<protein>
    <recommendedName>
        <fullName evidence="4">EF-hand domain-containing protein</fullName>
    </recommendedName>
</protein>
<dbReference type="GO" id="GO:0016020">
    <property type="term" value="C:membrane"/>
    <property type="evidence" value="ECO:0007669"/>
    <property type="project" value="InterPro"/>
</dbReference>
<evidence type="ECO:0000259" key="4">
    <source>
        <dbReference type="PROSITE" id="PS50222"/>
    </source>
</evidence>
<dbReference type="STRING" id="252740.A0A423VVQ4"/>
<dbReference type="GO" id="GO:0005509">
    <property type="term" value="F:calcium ion binding"/>
    <property type="evidence" value="ECO:0007669"/>
    <property type="project" value="InterPro"/>
</dbReference>
<evidence type="ECO:0000256" key="1">
    <source>
        <dbReference type="ARBA" id="ARBA00022837"/>
    </source>
</evidence>
<dbReference type="GO" id="GO:0006874">
    <property type="term" value="P:intracellular calcium ion homeostasis"/>
    <property type="evidence" value="ECO:0007669"/>
    <property type="project" value="TreeGrafter"/>
</dbReference>
<dbReference type="OrthoDB" id="544685at2759"/>
<dbReference type="PROSITE" id="PS50222">
    <property type="entry name" value="EF_HAND_2"/>
    <property type="match status" value="1"/>
</dbReference>
<dbReference type="PANTHER" id="PTHR31323:SF14">
    <property type="entry name" value="MECHANOSENSITIVE ION CHANNEL PROTEIN MSY2"/>
    <property type="match status" value="1"/>
</dbReference>
<feature type="region of interest" description="Disordered" evidence="2">
    <location>
        <begin position="949"/>
        <end position="1023"/>
    </location>
</feature>
<dbReference type="PROSITE" id="PS00018">
    <property type="entry name" value="EF_HAND_1"/>
    <property type="match status" value="1"/>
</dbReference>
<dbReference type="InterPro" id="IPR006685">
    <property type="entry name" value="MscS_channel_2nd"/>
</dbReference>
<name>A0A423VVQ4_CYTCH</name>
<feature type="compositionally biased region" description="Polar residues" evidence="2">
    <location>
        <begin position="30"/>
        <end position="47"/>
    </location>
</feature>
<dbReference type="InterPro" id="IPR010920">
    <property type="entry name" value="LSM_dom_sf"/>
</dbReference>
<dbReference type="Proteomes" id="UP000284375">
    <property type="component" value="Unassembled WGS sequence"/>
</dbReference>